<accession>A0A059ZZM5</accession>
<dbReference type="GeneID" id="92931690"/>
<dbReference type="RefSeq" id="WP_004872355.1">
    <property type="nucleotide sequence ID" value="NZ_CP005986.1"/>
</dbReference>
<proteinExistence type="predicted"/>
<dbReference type="HOGENOM" id="CLU_127515_2_0_6"/>
<gene>
    <name evidence="1" type="ORF">Acaty_c1491</name>
</gene>
<dbReference type="KEGG" id="acz:Acaty_c1491"/>
<dbReference type="PROSITE" id="PS51318">
    <property type="entry name" value="TAT"/>
    <property type="match status" value="1"/>
</dbReference>
<dbReference type="SUPFAM" id="SSF75169">
    <property type="entry name" value="DsrEFH-like"/>
    <property type="match status" value="1"/>
</dbReference>
<reference evidence="1 2" key="1">
    <citation type="journal article" date="2009" name="J. Bacteriol.">
        <title>Draft genome sequence of the extremely acidophilic bacterium Acidithiobacillus caldus ATCC 51756 reveals metabolic versatility in the genus Acidithiobacillus.</title>
        <authorList>
            <person name="Valdes J."/>
            <person name="Quatrini R."/>
            <person name="Hallberg K."/>
            <person name="Dopson M."/>
            <person name="Valenzuela P.D."/>
            <person name="Holmes D.S."/>
        </authorList>
    </citation>
    <scope>NUCLEOTIDE SEQUENCE [LARGE SCALE GENOMIC DNA]</scope>
    <source>
        <strain evidence="2">ATCC 51756 / DSM 8584 / KU</strain>
    </source>
</reference>
<dbReference type="PANTHER" id="PTHR37691:SF1">
    <property type="entry name" value="BLR3518 PROTEIN"/>
    <property type="match status" value="1"/>
</dbReference>
<evidence type="ECO:0000313" key="1">
    <source>
        <dbReference type="EMBL" id="AIA55357.1"/>
    </source>
</evidence>
<evidence type="ECO:0000313" key="2">
    <source>
        <dbReference type="Proteomes" id="UP000005522"/>
    </source>
</evidence>
<dbReference type="eggNOG" id="COG1416">
    <property type="taxonomic scope" value="Bacteria"/>
</dbReference>
<protein>
    <submittedName>
        <fullName evidence="1">Uncharacterized protein</fullName>
    </submittedName>
</protein>
<name>A0A059ZZM5_ACICK</name>
<dbReference type="InterPro" id="IPR006311">
    <property type="entry name" value="TAT_signal"/>
</dbReference>
<dbReference type="InterPro" id="IPR027396">
    <property type="entry name" value="DsrEFH-like"/>
</dbReference>
<dbReference type="PANTHER" id="PTHR37691">
    <property type="entry name" value="BLR3518 PROTEIN"/>
    <property type="match status" value="1"/>
</dbReference>
<dbReference type="Proteomes" id="UP000005522">
    <property type="component" value="Chromosome"/>
</dbReference>
<dbReference type="Pfam" id="PF02635">
    <property type="entry name" value="DsrE"/>
    <property type="match status" value="1"/>
</dbReference>
<dbReference type="EMBL" id="CP005986">
    <property type="protein sequence ID" value="AIA55357.1"/>
    <property type="molecule type" value="Genomic_DNA"/>
</dbReference>
<dbReference type="AlphaFoldDB" id="A0A059ZZM5"/>
<sequence length="163" mass="17789">MAETKNHSRRQFIGSLAIASVGAIAASAQGGEMGMGMGMGGPSKNKVVYQLNKSDPAYILDILHSAAVVLGHFNNDVDIVIDCFGPGIWLLVKDEHNKHHYEAFIREQVSSLAMYGVVFNACEQTMKTIKITAKELIPEAKQVFSGAVDLMLLQQQGYAYIAW</sequence>
<organism evidence="1 2">
    <name type="scientific">Acidithiobacillus caldus (strain ATCC 51756 / DSM 8584 / KU)</name>
    <dbReference type="NCBI Taxonomy" id="637389"/>
    <lineage>
        <taxon>Bacteria</taxon>
        <taxon>Pseudomonadati</taxon>
        <taxon>Pseudomonadota</taxon>
        <taxon>Acidithiobacillia</taxon>
        <taxon>Acidithiobacillales</taxon>
        <taxon>Acidithiobacillaceae</taxon>
        <taxon>Acidithiobacillus</taxon>
    </lineage>
</organism>
<dbReference type="InterPro" id="IPR003787">
    <property type="entry name" value="Sulphur_relay_DsrE/F-like"/>
</dbReference>
<dbReference type="Gene3D" id="3.40.1260.10">
    <property type="entry name" value="DsrEFH-like"/>
    <property type="match status" value="1"/>
</dbReference>